<keyword evidence="2" id="KW-1185">Reference proteome</keyword>
<evidence type="ECO:0000313" key="1">
    <source>
        <dbReference type="EMBL" id="CAG8845384.1"/>
    </source>
</evidence>
<organism evidence="1 2">
    <name type="scientific">Gigaspora margarita</name>
    <dbReference type="NCBI Taxonomy" id="4874"/>
    <lineage>
        <taxon>Eukaryota</taxon>
        <taxon>Fungi</taxon>
        <taxon>Fungi incertae sedis</taxon>
        <taxon>Mucoromycota</taxon>
        <taxon>Glomeromycotina</taxon>
        <taxon>Glomeromycetes</taxon>
        <taxon>Diversisporales</taxon>
        <taxon>Gigasporaceae</taxon>
        <taxon>Gigaspora</taxon>
    </lineage>
</organism>
<dbReference type="Proteomes" id="UP000789901">
    <property type="component" value="Unassembled WGS sequence"/>
</dbReference>
<protein>
    <submittedName>
        <fullName evidence="1">8304_t:CDS:1</fullName>
    </submittedName>
</protein>
<reference evidence="1 2" key="1">
    <citation type="submission" date="2021-06" db="EMBL/GenBank/DDBJ databases">
        <authorList>
            <person name="Kallberg Y."/>
            <person name="Tangrot J."/>
            <person name="Rosling A."/>
        </authorList>
    </citation>
    <scope>NUCLEOTIDE SEQUENCE [LARGE SCALE GENOMIC DNA]</scope>
    <source>
        <strain evidence="1 2">120-4 pot B 10/14</strain>
    </source>
</reference>
<proteinExistence type="predicted"/>
<dbReference type="EMBL" id="CAJVQB010079368">
    <property type="protein sequence ID" value="CAG8845384.1"/>
    <property type="molecule type" value="Genomic_DNA"/>
</dbReference>
<comment type="caution">
    <text evidence="1">The sequence shown here is derived from an EMBL/GenBank/DDBJ whole genome shotgun (WGS) entry which is preliminary data.</text>
</comment>
<sequence>IKYSGYYLEANDEIFNEASEGAKIVNKGQTEEMIYDKDLI</sequence>
<name>A0ABN7X306_GIGMA</name>
<gene>
    <name evidence="1" type="ORF">GMARGA_LOCUS37605</name>
</gene>
<accession>A0ABN7X306</accession>
<evidence type="ECO:0000313" key="2">
    <source>
        <dbReference type="Proteomes" id="UP000789901"/>
    </source>
</evidence>
<feature type="non-terminal residue" evidence="1">
    <location>
        <position position="1"/>
    </location>
</feature>